<keyword evidence="3" id="KW-1185">Reference proteome</keyword>
<dbReference type="STRING" id="1348612.A0A397IGM0"/>
<feature type="compositionally biased region" description="Low complexity" evidence="1">
    <location>
        <begin position="28"/>
        <end position="44"/>
    </location>
</feature>
<proteinExistence type="predicted"/>
<gene>
    <name evidence="2" type="ORF">Glove_217g170</name>
</gene>
<accession>A0A397IGM0</accession>
<dbReference type="AlphaFoldDB" id="A0A397IGM0"/>
<organism evidence="2 3">
    <name type="scientific">Diversispora epigaea</name>
    <dbReference type="NCBI Taxonomy" id="1348612"/>
    <lineage>
        <taxon>Eukaryota</taxon>
        <taxon>Fungi</taxon>
        <taxon>Fungi incertae sedis</taxon>
        <taxon>Mucoromycota</taxon>
        <taxon>Glomeromycotina</taxon>
        <taxon>Glomeromycetes</taxon>
        <taxon>Diversisporales</taxon>
        <taxon>Diversisporaceae</taxon>
        <taxon>Diversispora</taxon>
    </lineage>
</organism>
<protein>
    <submittedName>
        <fullName evidence="2">Uncharacterized protein</fullName>
    </submittedName>
</protein>
<evidence type="ECO:0000313" key="3">
    <source>
        <dbReference type="Proteomes" id="UP000266861"/>
    </source>
</evidence>
<feature type="region of interest" description="Disordered" evidence="1">
    <location>
        <begin position="28"/>
        <end position="57"/>
    </location>
</feature>
<comment type="caution">
    <text evidence="2">The sequence shown here is derived from an EMBL/GenBank/DDBJ whole genome shotgun (WGS) entry which is preliminary data.</text>
</comment>
<sequence>MLEYDDDIFLCSPFANFIEELENEINNDNIENNNTNSNIVNSNEFFEDEDNSSDTDNNYYESELELENENKKENEHYNDKDEIIEVSEQTELTACVIIDFVDGKIQRCKQKGKLKQLYNLFGTWQVDRDDIKEADSTLSKLGVCDTHFQFDNKYLHKSQEKKLKSFETGIIQWRRCVSCDKYITFFSRDVGCTEHSWHLNGYNIQVACIGQYRCDALKICHPICTRAFNNIEIPKSICCLCYEKLGGHIYHRPGRGKKGTTCITEQLHLKDTDKGFEFLGDWIINISQTQDEENKNQILIALINALIPFTSFSPSFITNISNKNINFTNESNKNKQLIFNQLPSLFIIKILFIESSKKIKYERNLNINNFKELGFVIGDKLWNSRLDITTKKSSLESPKTLHEYYNAFLDFLTSLFFGIIHKLQEKKMEINNRQQKKRQKLLTTVISEKTIKIVTFITSILIELAFPCLKIWLPQVLTSLSRKPRLLGTFRQLLTVCHVVSHTDRCYRRRFILLNKHVG</sequence>
<name>A0A397IGM0_9GLOM</name>
<evidence type="ECO:0000313" key="2">
    <source>
        <dbReference type="EMBL" id="RHZ75099.1"/>
    </source>
</evidence>
<evidence type="ECO:0000256" key="1">
    <source>
        <dbReference type="SAM" id="MobiDB-lite"/>
    </source>
</evidence>
<dbReference type="EMBL" id="PQFF01000202">
    <property type="protein sequence ID" value="RHZ75099.1"/>
    <property type="molecule type" value="Genomic_DNA"/>
</dbReference>
<dbReference type="OrthoDB" id="2349456at2759"/>
<dbReference type="Proteomes" id="UP000266861">
    <property type="component" value="Unassembled WGS sequence"/>
</dbReference>
<reference evidence="2 3" key="1">
    <citation type="submission" date="2018-08" db="EMBL/GenBank/DDBJ databases">
        <title>Genome and evolution of the arbuscular mycorrhizal fungus Diversispora epigaea (formerly Glomus versiforme) and its bacterial endosymbionts.</title>
        <authorList>
            <person name="Sun X."/>
            <person name="Fei Z."/>
            <person name="Harrison M."/>
        </authorList>
    </citation>
    <scope>NUCLEOTIDE SEQUENCE [LARGE SCALE GENOMIC DNA]</scope>
    <source>
        <strain evidence="2 3">IT104</strain>
    </source>
</reference>